<dbReference type="EMBL" id="ASHM01019755">
    <property type="protein sequence ID" value="PNY01152.1"/>
    <property type="molecule type" value="Genomic_DNA"/>
</dbReference>
<evidence type="ECO:0000313" key="3">
    <source>
        <dbReference type="Proteomes" id="UP000236291"/>
    </source>
</evidence>
<organism evidence="2 3">
    <name type="scientific">Trifolium pratense</name>
    <name type="common">Red clover</name>
    <dbReference type="NCBI Taxonomy" id="57577"/>
    <lineage>
        <taxon>Eukaryota</taxon>
        <taxon>Viridiplantae</taxon>
        <taxon>Streptophyta</taxon>
        <taxon>Embryophyta</taxon>
        <taxon>Tracheophyta</taxon>
        <taxon>Spermatophyta</taxon>
        <taxon>Magnoliopsida</taxon>
        <taxon>eudicotyledons</taxon>
        <taxon>Gunneridae</taxon>
        <taxon>Pentapetalae</taxon>
        <taxon>rosids</taxon>
        <taxon>fabids</taxon>
        <taxon>Fabales</taxon>
        <taxon>Fabaceae</taxon>
        <taxon>Papilionoideae</taxon>
        <taxon>50 kb inversion clade</taxon>
        <taxon>NPAAA clade</taxon>
        <taxon>Hologalegina</taxon>
        <taxon>IRL clade</taxon>
        <taxon>Trifolieae</taxon>
        <taxon>Trifolium</taxon>
    </lineage>
</organism>
<sequence>MVVIIQEQQEAVEFHDLPEGCIENVLSFTTPRDVARLSLVSSTFRSAAQSDSVWDKFLPSDYRSIISQCDEEIDNSLSVLSKKDLYVNLTQKPILIDDGKKSFQLDKVDGKKCYMLSARSLFIVWGDTPRYWKWISVPDSRFSQVAELVSVCWFEIRGWINTSMLSPNTLYGVYLVFKASTSGTYGFEYQPCEASILIAGGGGDPVVERNVFLDAERGRRLRYQIVPRRRTGIFSRYLEPPPPPQVEQTESVDDLQKYPKERTDGWLEMELGEYFNEGGDDKEVEISVCEVKGGGWKGGLVLQGIEIRPKPKSC</sequence>
<reference evidence="2 3" key="1">
    <citation type="journal article" date="2014" name="Am. J. Bot.">
        <title>Genome assembly and annotation for red clover (Trifolium pratense; Fabaceae).</title>
        <authorList>
            <person name="Istvanek J."/>
            <person name="Jaros M."/>
            <person name="Krenek A."/>
            <person name="Repkova J."/>
        </authorList>
    </citation>
    <scope>NUCLEOTIDE SEQUENCE [LARGE SCALE GENOMIC DNA]</scope>
    <source>
        <strain evidence="3">cv. Tatra</strain>
        <tissue evidence="2">Young leaves</tissue>
    </source>
</reference>
<accession>A0A2K3NDN3</accession>
<feature type="domain" description="F-box" evidence="1">
    <location>
        <begin position="11"/>
        <end position="57"/>
    </location>
</feature>
<dbReference type="InterPro" id="IPR001810">
    <property type="entry name" value="F-box_dom"/>
</dbReference>
<dbReference type="CDD" id="cd22162">
    <property type="entry name" value="F-box_AtSKIP3-like"/>
    <property type="match status" value="1"/>
</dbReference>
<reference evidence="2 3" key="2">
    <citation type="journal article" date="2017" name="Front. Plant Sci.">
        <title>Gene Classification and Mining of Molecular Markers Useful in Red Clover (Trifolium pratense) Breeding.</title>
        <authorList>
            <person name="Istvanek J."/>
            <person name="Dluhosova J."/>
            <person name="Dluhos P."/>
            <person name="Patkova L."/>
            <person name="Nedelnik J."/>
            <person name="Repkova J."/>
        </authorList>
    </citation>
    <scope>NUCLEOTIDE SEQUENCE [LARGE SCALE GENOMIC DNA]</scope>
    <source>
        <strain evidence="3">cv. Tatra</strain>
        <tissue evidence="2">Young leaves</tissue>
    </source>
</reference>
<dbReference type="PANTHER" id="PTHR32278">
    <property type="entry name" value="F-BOX DOMAIN-CONTAINING PROTEIN"/>
    <property type="match status" value="1"/>
</dbReference>
<name>A0A2K3NDN3_TRIPR</name>
<dbReference type="InterPro" id="IPR036047">
    <property type="entry name" value="F-box-like_dom_sf"/>
</dbReference>
<dbReference type="InterPro" id="IPR025886">
    <property type="entry name" value="PP2-like"/>
</dbReference>
<dbReference type="Pfam" id="PF00646">
    <property type="entry name" value="F-box"/>
    <property type="match status" value="1"/>
</dbReference>
<gene>
    <name evidence="2" type="ORF">L195_g024440</name>
</gene>
<dbReference type="PROSITE" id="PS50181">
    <property type="entry name" value="FBOX"/>
    <property type="match status" value="1"/>
</dbReference>
<proteinExistence type="predicted"/>
<dbReference type="Pfam" id="PF14299">
    <property type="entry name" value="PP2"/>
    <property type="match status" value="1"/>
</dbReference>
<comment type="caution">
    <text evidence="2">The sequence shown here is derived from an EMBL/GenBank/DDBJ whole genome shotgun (WGS) entry which is preliminary data.</text>
</comment>
<evidence type="ECO:0000259" key="1">
    <source>
        <dbReference type="PROSITE" id="PS50181"/>
    </source>
</evidence>
<dbReference type="SMART" id="SM00256">
    <property type="entry name" value="FBOX"/>
    <property type="match status" value="1"/>
</dbReference>
<dbReference type="PANTHER" id="PTHR32278:SF111">
    <property type="entry name" value="F-BOX PROTEIN PP2-B12-RELATED"/>
    <property type="match status" value="1"/>
</dbReference>
<dbReference type="Proteomes" id="UP000236291">
    <property type="component" value="Unassembled WGS sequence"/>
</dbReference>
<dbReference type="STRING" id="57577.A0A2K3NDN3"/>
<protein>
    <submittedName>
        <fullName evidence="2">F-box protein pp2-b1</fullName>
    </submittedName>
</protein>
<evidence type="ECO:0000313" key="2">
    <source>
        <dbReference type="EMBL" id="PNY01152.1"/>
    </source>
</evidence>
<dbReference type="Gene3D" id="1.20.1280.50">
    <property type="match status" value="1"/>
</dbReference>
<dbReference type="AlphaFoldDB" id="A0A2K3NDN3"/>
<dbReference type="SUPFAM" id="SSF81383">
    <property type="entry name" value="F-box domain"/>
    <property type="match status" value="1"/>
</dbReference>